<accession>A0ABY7TAV5</accession>
<name>A0ABY7TAV5_9SPHI</name>
<keyword evidence="1" id="KW-0732">Signal</keyword>
<sequence>MLRIKKASFLLLTILVSVTLFGFTKAGDDPIKKATTQLDKWVAGHPQEKVYLHFDKPYYTVGDNIWFKAYVTVGPRHQLTGLSGTLNVELIDSRDSIKQSIKLPLTAGLGSGDFPLSDTLAAGNYRIRAYTNWMRNAGPDYFFDKTIRIGNSANNTVFTKTDYAYATKNGQRTIKASINYANLNGEPYANKEVSYQTQINGKNAERGKGVTDGKGNLQIDFINNAAQFKQGAIVSHIKIDDKKTIVNTIPVNAIAGDVNIQFFPESGNMVNELPSKIAFKAVGADGLGKAINGTVVDNNGQEIAKLTTSHLGMGAFIMVPQAGQTYTAQVTFDDGSKVVLPLPKAIEQGYVLTVNNTLDPDNIAIRITASKELIGSEVGLVIHSGGDVCYATKVKLENIITAAKVSKQSFPSGIAQLTLFNSAGEAVNERIVFINNPDRLTLNIAPQQATFATRGKMKFDITAYAPGDKPALSSLSAAVIDESKVPVDESDETTILSSILLSSDIKGYIEKPNYYFADNNEQAAADLDLLMLTQGYRRFEWKQVMNDNFAPSLFAAERGIRVSGQVMDGKKPVVGGKVTLFNTQRGMFMVDTLTDENGRFSFDNLEFKDSVKFVVQARTAKNKKYVDVNLDKITRQQVEPNVNAPDMDVNIDNTMLTYLLSNSAFLKEEMNAGIGNHNILLKEVTIRETKKPILQTSSNLNGPGIADQVIKGDIFENTPCLNIIDCLAGRIAGVTFRDNKAYFGGATSISFDSPMQIIVDGIYVEPDFLATLNSRDVGSIEVLRSIGYTGLYGARGSAGVIVVNMKTGAEMGNYSKYFPGVVTAAAKGYYQARSFYSPQYNDPKINAALADLRSTIYWNPSVVADKDGKASIDFFNAGSKGNYRVVVEGIDSDGHIGRHVYHYKVE</sequence>
<evidence type="ECO:0000313" key="3">
    <source>
        <dbReference type="Proteomes" id="UP001216139"/>
    </source>
</evidence>
<feature type="chain" id="PRO_5045307770" evidence="1">
    <location>
        <begin position="23"/>
        <end position="906"/>
    </location>
</feature>
<dbReference type="EMBL" id="CP117167">
    <property type="protein sequence ID" value="WCT12863.1"/>
    <property type="molecule type" value="Genomic_DNA"/>
</dbReference>
<evidence type="ECO:0000256" key="1">
    <source>
        <dbReference type="SAM" id="SignalP"/>
    </source>
</evidence>
<keyword evidence="2" id="KW-0675">Receptor</keyword>
<organism evidence="2 3">
    <name type="scientific">Mucilaginibacter jinjuensis</name>
    <dbReference type="NCBI Taxonomy" id="1176721"/>
    <lineage>
        <taxon>Bacteria</taxon>
        <taxon>Pseudomonadati</taxon>
        <taxon>Bacteroidota</taxon>
        <taxon>Sphingobacteriia</taxon>
        <taxon>Sphingobacteriales</taxon>
        <taxon>Sphingobacteriaceae</taxon>
        <taxon>Mucilaginibacter</taxon>
    </lineage>
</organism>
<gene>
    <name evidence="2" type="ORF">PQO05_02810</name>
</gene>
<reference evidence="2 3" key="1">
    <citation type="submission" date="2023-02" db="EMBL/GenBank/DDBJ databases">
        <title>Genome sequence of Mucilaginibacter jinjuensis strain KACC 16571.</title>
        <authorList>
            <person name="Kim S."/>
            <person name="Heo J."/>
            <person name="Kwon S.-W."/>
        </authorList>
    </citation>
    <scope>NUCLEOTIDE SEQUENCE [LARGE SCALE GENOMIC DNA]</scope>
    <source>
        <strain evidence="2 3">KACC 16571</strain>
    </source>
</reference>
<protein>
    <submittedName>
        <fullName evidence="2">TonB-dependent receptor</fullName>
    </submittedName>
</protein>
<dbReference type="SUPFAM" id="SSF56935">
    <property type="entry name" value="Porins"/>
    <property type="match status" value="1"/>
</dbReference>
<dbReference type="Gene3D" id="2.170.130.10">
    <property type="entry name" value="TonB-dependent receptor, plug domain"/>
    <property type="match status" value="1"/>
</dbReference>
<proteinExistence type="predicted"/>
<dbReference type="RefSeq" id="WP_273631135.1">
    <property type="nucleotide sequence ID" value="NZ_CP117167.1"/>
</dbReference>
<evidence type="ECO:0000313" key="2">
    <source>
        <dbReference type="EMBL" id="WCT12863.1"/>
    </source>
</evidence>
<dbReference type="InterPro" id="IPR008969">
    <property type="entry name" value="CarboxyPept-like_regulatory"/>
</dbReference>
<keyword evidence="3" id="KW-1185">Reference proteome</keyword>
<dbReference type="Proteomes" id="UP001216139">
    <property type="component" value="Chromosome"/>
</dbReference>
<feature type="signal peptide" evidence="1">
    <location>
        <begin position="1"/>
        <end position="22"/>
    </location>
</feature>
<dbReference type="InterPro" id="IPR037066">
    <property type="entry name" value="Plug_dom_sf"/>
</dbReference>
<dbReference type="SUPFAM" id="SSF49464">
    <property type="entry name" value="Carboxypeptidase regulatory domain-like"/>
    <property type="match status" value="1"/>
</dbReference>
<dbReference type="Gene3D" id="2.60.40.1930">
    <property type="match status" value="1"/>
</dbReference>